<protein>
    <submittedName>
        <fullName evidence="1">Uncharacterized protein</fullName>
    </submittedName>
</protein>
<dbReference type="Proteomes" id="UP001378592">
    <property type="component" value="Unassembled WGS sequence"/>
</dbReference>
<evidence type="ECO:0000313" key="1">
    <source>
        <dbReference type="EMBL" id="KAK7791436.1"/>
    </source>
</evidence>
<organism evidence="1 2">
    <name type="scientific">Gryllus longicercus</name>
    <dbReference type="NCBI Taxonomy" id="2509291"/>
    <lineage>
        <taxon>Eukaryota</taxon>
        <taxon>Metazoa</taxon>
        <taxon>Ecdysozoa</taxon>
        <taxon>Arthropoda</taxon>
        <taxon>Hexapoda</taxon>
        <taxon>Insecta</taxon>
        <taxon>Pterygota</taxon>
        <taxon>Neoptera</taxon>
        <taxon>Polyneoptera</taxon>
        <taxon>Orthoptera</taxon>
        <taxon>Ensifera</taxon>
        <taxon>Gryllidea</taxon>
        <taxon>Grylloidea</taxon>
        <taxon>Gryllidae</taxon>
        <taxon>Gryllinae</taxon>
        <taxon>Gryllus</taxon>
    </lineage>
</organism>
<keyword evidence="2" id="KW-1185">Reference proteome</keyword>
<dbReference type="AlphaFoldDB" id="A0AAN9Z069"/>
<dbReference type="EMBL" id="JAZDUA010000538">
    <property type="protein sequence ID" value="KAK7791436.1"/>
    <property type="molecule type" value="Genomic_DNA"/>
</dbReference>
<evidence type="ECO:0000313" key="2">
    <source>
        <dbReference type="Proteomes" id="UP001378592"/>
    </source>
</evidence>
<accession>A0AAN9Z069</accession>
<proteinExistence type="predicted"/>
<gene>
    <name evidence="1" type="ORF">R5R35_014459</name>
</gene>
<name>A0AAN9Z069_9ORTH</name>
<comment type="caution">
    <text evidence="1">The sequence shown here is derived from an EMBL/GenBank/DDBJ whole genome shotgun (WGS) entry which is preliminary data.</text>
</comment>
<sequence>MQFCRPVDSGSNSLNVTTDHNIPSCLNSYEYCKFGVFMGTPPLQSNKKTNGNIHLIINKKKKEKKKKKKKEEKKKKLFTINSFKKSKPNIYSSLNKFSLLSDSVHTPSCLHLPVIKSSSALPILQISPTHIFSFYNLNHLAPLYVSTYTQSYIS</sequence>
<reference evidence="1 2" key="1">
    <citation type="submission" date="2024-03" db="EMBL/GenBank/DDBJ databases">
        <title>The genome assembly and annotation of the cricket Gryllus longicercus Weissman &amp; Gray.</title>
        <authorList>
            <person name="Szrajer S."/>
            <person name="Gray D."/>
            <person name="Ylla G."/>
        </authorList>
    </citation>
    <scope>NUCLEOTIDE SEQUENCE [LARGE SCALE GENOMIC DNA]</scope>
    <source>
        <strain evidence="1">DAG 2021-001</strain>
        <tissue evidence="1">Whole body minus gut</tissue>
    </source>
</reference>